<feature type="chain" id="PRO_5019333069" evidence="2">
    <location>
        <begin position="26"/>
        <end position="146"/>
    </location>
</feature>
<proteinExistence type="predicted"/>
<keyword evidence="4" id="KW-1185">Reference proteome</keyword>
<dbReference type="Proteomes" id="UP000283254">
    <property type="component" value="Unassembled WGS sequence"/>
</dbReference>
<dbReference type="AlphaFoldDB" id="A0A422QGX9"/>
<evidence type="ECO:0000313" key="4">
    <source>
        <dbReference type="Proteomes" id="UP000283254"/>
    </source>
</evidence>
<protein>
    <submittedName>
        <fullName evidence="3">Uncharacterized protein</fullName>
    </submittedName>
</protein>
<evidence type="ECO:0000256" key="2">
    <source>
        <dbReference type="SAM" id="SignalP"/>
    </source>
</evidence>
<organism evidence="3 4">
    <name type="scientific">Massilia aurea</name>
    <dbReference type="NCBI Taxonomy" id="373040"/>
    <lineage>
        <taxon>Bacteria</taxon>
        <taxon>Pseudomonadati</taxon>
        <taxon>Pseudomonadota</taxon>
        <taxon>Betaproteobacteria</taxon>
        <taxon>Burkholderiales</taxon>
        <taxon>Oxalobacteraceae</taxon>
        <taxon>Telluria group</taxon>
        <taxon>Massilia</taxon>
    </lineage>
</organism>
<sequence length="146" mass="14930">MRSTIHLPATLLVLPLTALCASAWAAPQATAGSATQGLTVVRDAESGELRAPTSAERQALHAATPAGAARPSQPTVVTGSNGRLNARLGESRLVYSVVTRGPDGKLDQTCVQGADAAERAVNGNVSAAIKGAAPVTVHQKGRHDHR</sequence>
<feature type="region of interest" description="Disordered" evidence="1">
    <location>
        <begin position="48"/>
        <end position="84"/>
    </location>
</feature>
<feature type="compositionally biased region" description="Polar residues" evidence="1">
    <location>
        <begin position="72"/>
        <end position="83"/>
    </location>
</feature>
<dbReference type="OrthoDB" id="8755107at2"/>
<feature type="signal peptide" evidence="2">
    <location>
        <begin position="1"/>
        <end position="25"/>
    </location>
</feature>
<dbReference type="NCBIfam" id="NF047450">
    <property type="entry name" value="post-PEP-CTERM_1"/>
    <property type="match status" value="1"/>
</dbReference>
<evidence type="ECO:0000313" key="3">
    <source>
        <dbReference type="EMBL" id="RNF29222.1"/>
    </source>
</evidence>
<keyword evidence="2" id="KW-0732">Signal</keyword>
<dbReference type="EMBL" id="JSAB01000224">
    <property type="protein sequence ID" value="RNF29222.1"/>
    <property type="molecule type" value="Genomic_DNA"/>
</dbReference>
<comment type="caution">
    <text evidence="3">The sequence shown here is derived from an EMBL/GenBank/DDBJ whole genome shotgun (WGS) entry which is preliminary data.</text>
</comment>
<reference evidence="3" key="1">
    <citation type="submission" date="2014-10" db="EMBL/GenBank/DDBJ databases">
        <title>Massilia sp. genome.</title>
        <authorList>
            <person name="Xu B."/>
            <person name="Dai L."/>
            <person name="Huang Z."/>
        </authorList>
    </citation>
    <scope>NUCLEOTIDE SEQUENCE [LARGE SCALE GENOMIC DNA]</scope>
    <source>
        <strain evidence="3">CFS-1</strain>
    </source>
</reference>
<gene>
    <name evidence="3" type="ORF">NM04_19090</name>
</gene>
<dbReference type="RefSeq" id="WP_123071035.1">
    <property type="nucleotide sequence ID" value="NZ_JSAB01000224.1"/>
</dbReference>
<evidence type="ECO:0000256" key="1">
    <source>
        <dbReference type="SAM" id="MobiDB-lite"/>
    </source>
</evidence>
<accession>A0A422QGX9</accession>
<name>A0A422QGX9_9BURK</name>